<gene>
    <name evidence="2" type="ORF">C8261_07635</name>
</gene>
<dbReference type="InterPro" id="IPR011335">
    <property type="entry name" value="Restrct_endonuc-II-like"/>
</dbReference>
<accession>A0A2T4IG50</accession>
<dbReference type="EMBL" id="PZKC01000005">
    <property type="protein sequence ID" value="PTD96676.1"/>
    <property type="molecule type" value="Genomic_DNA"/>
</dbReference>
<dbReference type="OrthoDB" id="9799703at2"/>
<dbReference type="InterPro" id="IPR012296">
    <property type="entry name" value="Nuclease_put_TT1808"/>
</dbReference>
<name>A0A2T4IG50_9RHOO</name>
<reference evidence="2 3" key="1">
    <citation type="submission" date="2018-03" db="EMBL/GenBank/DDBJ databases">
        <authorList>
            <person name="Keele B.F."/>
        </authorList>
    </citation>
    <scope>NUCLEOTIDE SEQUENCE [LARGE SCALE GENOMIC DNA]</scope>
    <source>
        <strain evidence="2 3">D20</strain>
    </source>
</reference>
<dbReference type="Pfam" id="PF05685">
    <property type="entry name" value="Uma2"/>
    <property type="match status" value="1"/>
</dbReference>
<keyword evidence="2" id="KW-0378">Hydrolase</keyword>
<keyword evidence="3" id="KW-1185">Reference proteome</keyword>
<evidence type="ECO:0000313" key="3">
    <source>
        <dbReference type="Proteomes" id="UP000241193"/>
    </source>
</evidence>
<protein>
    <submittedName>
        <fullName evidence="2">Uma2 family endonuclease</fullName>
    </submittedName>
</protein>
<dbReference type="Proteomes" id="UP000241193">
    <property type="component" value="Unassembled WGS sequence"/>
</dbReference>
<dbReference type="RefSeq" id="WP_107493077.1">
    <property type="nucleotide sequence ID" value="NZ_PZKC01000005.1"/>
</dbReference>
<keyword evidence="2" id="KW-0540">Nuclease</keyword>
<organism evidence="2 3">
    <name type="scientific">Pseudothauera lacus</name>
    <dbReference type="NCBI Taxonomy" id="2136175"/>
    <lineage>
        <taxon>Bacteria</taxon>
        <taxon>Pseudomonadati</taxon>
        <taxon>Pseudomonadota</taxon>
        <taxon>Betaproteobacteria</taxon>
        <taxon>Rhodocyclales</taxon>
        <taxon>Zoogloeaceae</taxon>
        <taxon>Pseudothauera</taxon>
    </lineage>
</organism>
<feature type="domain" description="Putative restriction endonuclease" evidence="1">
    <location>
        <begin position="13"/>
        <end position="179"/>
    </location>
</feature>
<reference evidence="2 3" key="2">
    <citation type="submission" date="2018-04" db="EMBL/GenBank/DDBJ databases">
        <title>Thauera lacus sp. nov., isolated from an saline lake in Inner Mongolia, China.</title>
        <authorList>
            <person name="Liang Q.-Y."/>
        </authorList>
    </citation>
    <scope>NUCLEOTIDE SEQUENCE [LARGE SCALE GENOMIC DNA]</scope>
    <source>
        <strain evidence="2 3">D20</strain>
    </source>
</reference>
<evidence type="ECO:0000259" key="1">
    <source>
        <dbReference type="Pfam" id="PF05685"/>
    </source>
</evidence>
<comment type="caution">
    <text evidence="2">The sequence shown here is derived from an EMBL/GenBank/DDBJ whole genome shotgun (WGS) entry which is preliminary data.</text>
</comment>
<dbReference type="PANTHER" id="PTHR36558:SF1">
    <property type="entry name" value="RESTRICTION ENDONUCLEASE DOMAIN-CONTAINING PROTEIN-RELATED"/>
    <property type="match status" value="1"/>
</dbReference>
<evidence type="ECO:0000313" key="2">
    <source>
        <dbReference type="EMBL" id="PTD96676.1"/>
    </source>
</evidence>
<dbReference type="SUPFAM" id="SSF52980">
    <property type="entry name" value="Restriction endonuclease-like"/>
    <property type="match status" value="1"/>
</dbReference>
<sequence length="194" mass="21278">MALPAETPRMSTEEFLAWEAEQPERWEFVHGEAYAMAGGSDVHNTICLNTAFALRNALSGTRCSVFMGDVKLRIAADGNIFYPDVFVTCAEADRARRQDKGEPALIAEVLSPSTEACDRGDKFAAYRHAASLGTVLFLSQERPHVECYTRTPEGHWLLTEAEGTDAAIALPALAIHLQLADLYRDLPDQEPPAA</sequence>
<dbReference type="InterPro" id="IPR008538">
    <property type="entry name" value="Uma2"/>
</dbReference>
<dbReference type="Gene3D" id="3.90.1570.10">
    <property type="entry name" value="tt1808, chain A"/>
    <property type="match status" value="1"/>
</dbReference>
<dbReference type="CDD" id="cd06260">
    <property type="entry name" value="DUF820-like"/>
    <property type="match status" value="1"/>
</dbReference>
<dbReference type="AlphaFoldDB" id="A0A2T4IG50"/>
<dbReference type="PANTHER" id="PTHR36558">
    <property type="entry name" value="GLR1098 PROTEIN"/>
    <property type="match status" value="1"/>
</dbReference>
<proteinExistence type="predicted"/>
<dbReference type="GO" id="GO:0004519">
    <property type="term" value="F:endonuclease activity"/>
    <property type="evidence" value="ECO:0007669"/>
    <property type="project" value="UniProtKB-KW"/>
</dbReference>
<keyword evidence="2" id="KW-0255">Endonuclease</keyword>